<dbReference type="AlphaFoldDB" id="A0A397DS84"/>
<dbReference type="SUPFAM" id="SSF51445">
    <property type="entry name" value="(Trans)glycosidases"/>
    <property type="match status" value="1"/>
</dbReference>
<evidence type="ECO:0008006" key="6">
    <source>
        <dbReference type="Google" id="ProtNLM"/>
    </source>
</evidence>
<dbReference type="VEuPathDB" id="FungiDB:H257_12224"/>
<dbReference type="Proteomes" id="UP000266239">
    <property type="component" value="Unassembled WGS sequence"/>
</dbReference>
<proteinExistence type="inferred from homology"/>
<comment type="caution">
    <text evidence="3">The sequence shown here is derived from an EMBL/GenBank/DDBJ whole genome shotgun (WGS) entry which is preliminary data.</text>
</comment>
<organism evidence="3 4">
    <name type="scientific">Aphanomyces astaci</name>
    <name type="common">Crayfish plague agent</name>
    <dbReference type="NCBI Taxonomy" id="112090"/>
    <lineage>
        <taxon>Eukaryota</taxon>
        <taxon>Sar</taxon>
        <taxon>Stramenopiles</taxon>
        <taxon>Oomycota</taxon>
        <taxon>Saprolegniomycetes</taxon>
        <taxon>Saprolegniales</taxon>
        <taxon>Verrucalvaceae</taxon>
        <taxon>Aphanomyces</taxon>
    </lineage>
</organism>
<dbReference type="PANTHER" id="PTHR46066:SF2">
    <property type="entry name" value="CHITINASE DOMAIN-CONTAINING PROTEIN 1"/>
    <property type="match status" value="1"/>
</dbReference>
<dbReference type="GO" id="GO:0070492">
    <property type="term" value="F:oligosaccharide binding"/>
    <property type="evidence" value="ECO:0007669"/>
    <property type="project" value="TreeGrafter"/>
</dbReference>
<dbReference type="EMBL" id="QUTC01003934">
    <property type="protein sequence ID" value="RHY67430.1"/>
    <property type="molecule type" value="Genomic_DNA"/>
</dbReference>
<gene>
    <name evidence="2" type="ORF">DYB25_010297</name>
    <name evidence="3" type="ORF">DYB38_005639</name>
</gene>
<name>A0A397DS84_APHAT</name>
<dbReference type="PANTHER" id="PTHR46066">
    <property type="entry name" value="CHITINASE DOMAIN-CONTAINING PROTEIN 1 FAMILY MEMBER"/>
    <property type="match status" value="1"/>
</dbReference>
<reference evidence="4 5" key="1">
    <citation type="submission" date="2018-08" db="EMBL/GenBank/DDBJ databases">
        <title>Aphanomyces genome sequencing and annotation.</title>
        <authorList>
            <person name="Minardi D."/>
            <person name="Oidtmann B."/>
            <person name="Van Der Giezen M."/>
            <person name="Studholme D.J."/>
        </authorList>
    </citation>
    <scope>NUCLEOTIDE SEQUENCE [LARGE SCALE GENOMIC DNA]</scope>
    <source>
        <strain evidence="3 4">SA</strain>
        <strain evidence="2 5">Yx</strain>
    </source>
</reference>
<accession>A0A397DS84</accession>
<evidence type="ECO:0000313" key="5">
    <source>
        <dbReference type="Proteomes" id="UP000266239"/>
    </source>
</evidence>
<dbReference type="GO" id="GO:0012505">
    <property type="term" value="C:endomembrane system"/>
    <property type="evidence" value="ECO:0007669"/>
    <property type="project" value="TreeGrafter"/>
</dbReference>
<evidence type="ECO:0000313" key="2">
    <source>
        <dbReference type="EMBL" id="RHY34228.1"/>
    </source>
</evidence>
<evidence type="ECO:0000313" key="3">
    <source>
        <dbReference type="EMBL" id="RHY67430.1"/>
    </source>
</evidence>
<evidence type="ECO:0000256" key="1">
    <source>
        <dbReference type="ARBA" id="ARBA00009336"/>
    </source>
</evidence>
<dbReference type="Proteomes" id="UP000265716">
    <property type="component" value="Unassembled WGS sequence"/>
</dbReference>
<dbReference type="InterPro" id="IPR017853">
    <property type="entry name" value="GH"/>
</dbReference>
<feature type="non-terminal residue" evidence="3">
    <location>
        <position position="1"/>
    </location>
</feature>
<comment type="similarity">
    <text evidence="1">Belongs to the glycosyl hydrolase 18 family.</text>
</comment>
<evidence type="ECO:0000313" key="4">
    <source>
        <dbReference type="Proteomes" id="UP000265716"/>
    </source>
</evidence>
<sequence length="113" mass="12921">EEKRYGSDVLTKRFHGDTLGYVTPWNNHGYNTAKLFRSKFTYIAPVWYQVLHSVLPSVHRLSVNAYDYSTTGPNAPLPWLKATLEALKPFQNNAKFLMGLAFYGYDTNGKLVM</sequence>
<dbReference type="Gene3D" id="3.20.20.80">
    <property type="entry name" value="Glycosidases"/>
    <property type="match status" value="2"/>
</dbReference>
<dbReference type="EMBL" id="QUTA01001339">
    <property type="protein sequence ID" value="RHY34228.1"/>
    <property type="molecule type" value="Genomic_DNA"/>
</dbReference>
<protein>
    <recommendedName>
        <fullName evidence="6">GH18 domain-containing protein</fullName>
    </recommendedName>
</protein>